<dbReference type="GO" id="GO:0005840">
    <property type="term" value="C:ribosome"/>
    <property type="evidence" value="ECO:0007669"/>
    <property type="project" value="UniProtKB-KW"/>
</dbReference>
<evidence type="ECO:0000313" key="6">
    <source>
        <dbReference type="EMBL" id="KAK9835461.1"/>
    </source>
</evidence>
<dbReference type="NCBIfam" id="TIGR00952">
    <property type="entry name" value="S15_bact"/>
    <property type="match status" value="1"/>
</dbReference>
<dbReference type="Pfam" id="PF00312">
    <property type="entry name" value="Ribosomal_S15"/>
    <property type="match status" value="1"/>
</dbReference>
<evidence type="ECO:0000256" key="3">
    <source>
        <dbReference type="ARBA" id="ARBA00023274"/>
    </source>
</evidence>
<evidence type="ECO:0000256" key="1">
    <source>
        <dbReference type="ARBA" id="ARBA00008434"/>
    </source>
</evidence>
<dbReference type="GO" id="GO:1990904">
    <property type="term" value="C:ribonucleoprotein complex"/>
    <property type="evidence" value="ECO:0007669"/>
    <property type="project" value="UniProtKB-KW"/>
</dbReference>
<dbReference type="InterPro" id="IPR009068">
    <property type="entry name" value="uS15_NS1_RNA-bd_sf"/>
</dbReference>
<dbReference type="InterPro" id="IPR000589">
    <property type="entry name" value="Ribosomal_uS15"/>
</dbReference>
<reference evidence="6 7" key="1">
    <citation type="journal article" date="2024" name="Nat. Commun.">
        <title>Phylogenomics reveals the evolutionary origins of lichenization in chlorophyte algae.</title>
        <authorList>
            <person name="Puginier C."/>
            <person name="Libourel C."/>
            <person name="Otte J."/>
            <person name="Skaloud P."/>
            <person name="Haon M."/>
            <person name="Grisel S."/>
            <person name="Petersen M."/>
            <person name="Berrin J.G."/>
            <person name="Delaux P.M."/>
            <person name="Dal Grande F."/>
            <person name="Keller J."/>
        </authorList>
    </citation>
    <scope>NUCLEOTIDE SEQUENCE [LARGE SCALE GENOMIC DNA]</scope>
    <source>
        <strain evidence="6 7">SAG 2145</strain>
    </source>
</reference>
<dbReference type="PANTHER" id="PTHR47546:SF3">
    <property type="entry name" value="30S RIBOSOMAL PROTEIN S15, CHLOROPLASTIC"/>
    <property type="match status" value="1"/>
</dbReference>
<evidence type="ECO:0000313" key="7">
    <source>
        <dbReference type="Proteomes" id="UP001438707"/>
    </source>
</evidence>
<dbReference type="GO" id="GO:0005737">
    <property type="term" value="C:cytoplasm"/>
    <property type="evidence" value="ECO:0007669"/>
    <property type="project" value="UniProtKB-ARBA"/>
</dbReference>
<dbReference type="HAMAP" id="MF_01343_B">
    <property type="entry name" value="Ribosomal_uS15_B"/>
    <property type="match status" value="1"/>
</dbReference>
<dbReference type="GO" id="GO:0003735">
    <property type="term" value="F:structural constituent of ribosome"/>
    <property type="evidence" value="ECO:0007669"/>
    <property type="project" value="InterPro"/>
</dbReference>
<dbReference type="GO" id="GO:0006412">
    <property type="term" value="P:translation"/>
    <property type="evidence" value="ECO:0007669"/>
    <property type="project" value="InterPro"/>
</dbReference>
<dbReference type="SUPFAM" id="SSF47060">
    <property type="entry name" value="S15/NS1 RNA-binding domain"/>
    <property type="match status" value="1"/>
</dbReference>
<dbReference type="CDD" id="cd00353">
    <property type="entry name" value="Ribosomal_S15p_S13e"/>
    <property type="match status" value="1"/>
</dbReference>
<evidence type="ECO:0000256" key="2">
    <source>
        <dbReference type="ARBA" id="ARBA00022980"/>
    </source>
</evidence>
<comment type="similarity">
    <text evidence="1 5">Belongs to the universal ribosomal protein uS15 family.</text>
</comment>
<dbReference type="AlphaFoldDB" id="A0AAW1RQ26"/>
<dbReference type="PROSITE" id="PS00362">
    <property type="entry name" value="RIBOSOMAL_S15"/>
    <property type="match status" value="1"/>
</dbReference>
<keyword evidence="2 5" id="KW-0689">Ribosomal protein</keyword>
<protein>
    <recommendedName>
        <fullName evidence="4">Small ribosomal subunit protein uS15c</fullName>
    </recommendedName>
</protein>
<dbReference type="SMART" id="SM01387">
    <property type="entry name" value="Ribosomal_S15"/>
    <property type="match status" value="1"/>
</dbReference>
<dbReference type="InterPro" id="IPR005290">
    <property type="entry name" value="Ribosomal_uS15_bac-type"/>
</dbReference>
<evidence type="ECO:0000256" key="4">
    <source>
        <dbReference type="ARBA" id="ARBA00035250"/>
    </source>
</evidence>
<gene>
    <name evidence="6" type="ORF">WJX74_000511</name>
</gene>
<name>A0AAW1RQ26_9CHLO</name>
<sequence length="224" mass="25157">MLGLQLGPQAEAGIICLSDQRSFFIGKQHFVRSLAGCKQNRLESVTMRGSSLLSRLQGASLADVPACAEPLLSQLGAVLACQKDASTCTVRATTADALPEPRPDLVDRYFSRDLMSAGERRKLKLHQKMHEFQRFPGDTGSSEVQAAILTEKIQSMLEHMQQHRKDFHSRRGLEGMLTKRRKVLQYLRSQNFEAYSIVISKLGLKDSFAKQDRLTRQKAGLVYY</sequence>
<accession>A0AAW1RQ26</accession>
<dbReference type="Gene3D" id="6.10.250.3130">
    <property type="match status" value="1"/>
</dbReference>
<dbReference type="Proteomes" id="UP001438707">
    <property type="component" value="Unassembled WGS sequence"/>
</dbReference>
<dbReference type="PANTHER" id="PTHR47546">
    <property type="entry name" value="S15/NS1, RNA-BINDING PROTEIN"/>
    <property type="match status" value="1"/>
</dbReference>
<comment type="caution">
    <text evidence="6">The sequence shown here is derived from an EMBL/GenBank/DDBJ whole genome shotgun (WGS) entry which is preliminary data.</text>
</comment>
<keyword evidence="7" id="KW-1185">Reference proteome</keyword>
<evidence type="ECO:0000256" key="5">
    <source>
        <dbReference type="RuleBase" id="RU003919"/>
    </source>
</evidence>
<dbReference type="Gene3D" id="1.10.287.10">
    <property type="entry name" value="S15/NS1, RNA-binding"/>
    <property type="match status" value="1"/>
</dbReference>
<dbReference type="EMBL" id="JALJOS010000008">
    <property type="protein sequence ID" value="KAK9835461.1"/>
    <property type="molecule type" value="Genomic_DNA"/>
</dbReference>
<proteinExistence type="inferred from homology"/>
<keyword evidence="3 5" id="KW-0687">Ribonucleoprotein</keyword>
<organism evidence="6 7">
    <name type="scientific">Apatococcus lobatus</name>
    <dbReference type="NCBI Taxonomy" id="904363"/>
    <lineage>
        <taxon>Eukaryota</taxon>
        <taxon>Viridiplantae</taxon>
        <taxon>Chlorophyta</taxon>
        <taxon>core chlorophytes</taxon>
        <taxon>Trebouxiophyceae</taxon>
        <taxon>Chlorellales</taxon>
        <taxon>Chlorellaceae</taxon>
        <taxon>Apatococcus</taxon>
    </lineage>
</organism>